<dbReference type="InterPro" id="IPR002575">
    <property type="entry name" value="Aminoglycoside_PTrfase"/>
</dbReference>
<dbReference type="Gene3D" id="3.90.1200.10">
    <property type="match status" value="1"/>
</dbReference>
<sequence>MQTSPDTAREQQRLAFLSANGLGDAIRTPLAADASTRRYERLTPRDGSANIMFMDAPILAEGAPCPVDADEDTRNAMGWNAQSRLAASRVEAFVAVAAHLQAIGLSAPQVLAFDLQYGFALLEDMGDAIFARVIEQGESEPRLYAAAAKALAIVHQIPVAPSLPAGDTQWPILDFDRLALAVNADLFVDWMPQYDPHTRVSASDRSAWNDARDDLIAQALTFPRSLILRDYHAENLIWLPERTGAKQVGLLDFQDAVMGWGEWDFAMLLQDARRNVTKTASEAAIIAYLDETGGSRDVFDKRLAVLGALNALRVAGVFARLVKRDNKPKYNDFQPRQLKLLSQNLQHPALSKMHAVFKTIAPHILELSSGGN</sequence>
<dbReference type="Pfam" id="PF01636">
    <property type="entry name" value="APH"/>
    <property type="match status" value="1"/>
</dbReference>
<keyword evidence="3" id="KW-1185">Reference proteome</keyword>
<dbReference type="EMBL" id="JBHTBR010000004">
    <property type="protein sequence ID" value="MFC7291575.1"/>
    <property type="molecule type" value="Genomic_DNA"/>
</dbReference>
<organism evidence="2 3">
    <name type="scientific">Hirschia litorea</name>
    <dbReference type="NCBI Taxonomy" id="1199156"/>
    <lineage>
        <taxon>Bacteria</taxon>
        <taxon>Pseudomonadati</taxon>
        <taxon>Pseudomonadota</taxon>
        <taxon>Alphaproteobacteria</taxon>
        <taxon>Hyphomonadales</taxon>
        <taxon>Hyphomonadaceae</taxon>
        <taxon>Hirschia</taxon>
    </lineage>
</organism>
<protein>
    <submittedName>
        <fullName evidence="2">Aminoglycoside phosphotransferase family protein</fullName>
    </submittedName>
</protein>
<proteinExistence type="predicted"/>
<gene>
    <name evidence="2" type="ORF">ACFQS8_08105</name>
</gene>
<dbReference type="Gene3D" id="3.30.200.20">
    <property type="entry name" value="Phosphorylase Kinase, domain 1"/>
    <property type="match status" value="1"/>
</dbReference>
<dbReference type="Proteomes" id="UP001596492">
    <property type="component" value="Unassembled WGS sequence"/>
</dbReference>
<reference evidence="3" key="1">
    <citation type="journal article" date="2019" name="Int. J. Syst. Evol. Microbiol.">
        <title>The Global Catalogue of Microorganisms (GCM) 10K type strain sequencing project: providing services to taxonomists for standard genome sequencing and annotation.</title>
        <authorList>
            <consortium name="The Broad Institute Genomics Platform"/>
            <consortium name="The Broad Institute Genome Sequencing Center for Infectious Disease"/>
            <person name="Wu L."/>
            <person name="Ma J."/>
        </authorList>
    </citation>
    <scope>NUCLEOTIDE SEQUENCE [LARGE SCALE GENOMIC DNA]</scope>
    <source>
        <strain evidence="3">CCUG 51308</strain>
    </source>
</reference>
<dbReference type="RefSeq" id="WP_382166807.1">
    <property type="nucleotide sequence ID" value="NZ_JBHTBR010000004.1"/>
</dbReference>
<evidence type="ECO:0000259" key="1">
    <source>
        <dbReference type="Pfam" id="PF01636"/>
    </source>
</evidence>
<name>A0ABW2IL62_9PROT</name>
<comment type="caution">
    <text evidence="2">The sequence shown here is derived from an EMBL/GenBank/DDBJ whole genome shotgun (WGS) entry which is preliminary data.</text>
</comment>
<accession>A0ABW2IL62</accession>
<evidence type="ECO:0000313" key="3">
    <source>
        <dbReference type="Proteomes" id="UP001596492"/>
    </source>
</evidence>
<dbReference type="SUPFAM" id="SSF56112">
    <property type="entry name" value="Protein kinase-like (PK-like)"/>
    <property type="match status" value="1"/>
</dbReference>
<dbReference type="InterPro" id="IPR011009">
    <property type="entry name" value="Kinase-like_dom_sf"/>
</dbReference>
<feature type="domain" description="Aminoglycoside phosphotransferase" evidence="1">
    <location>
        <begin position="28"/>
        <end position="291"/>
    </location>
</feature>
<evidence type="ECO:0000313" key="2">
    <source>
        <dbReference type="EMBL" id="MFC7291575.1"/>
    </source>
</evidence>